<sequence length="111" mass="13486">MDSSRRRSHLTYFKFRRKWKETIERRRKSEAGKGRRKLFAIQREMRPIMRHDDRRTSTNMSVEHIVELGVISDGRRPISKTVNVRHSACLRYNYHERQLSILVCGRLLIRY</sequence>
<dbReference type="AlphaFoldDB" id="A0A6J1QZC5"/>
<protein>
    <submittedName>
        <fullName evidence="2">Uncharacterized protein LOC112463684</fullName>
    </submittedName>
</protein>
<proteinExistence type="predicted"/>
<reference evidence="2" key="1">
    <citation type="submission" date="2025-08" db="UniProtKB">
        <authorList>
            <consortium name="RefSeq"/>
        </authorList>
    </citation>
    <scope>IDENTIFICATION</scope>
    <source>
        <tissue evidence="2">Whole body</tissue>
    </source>
</reference>
<evidence type="ECO:0000313" key="1">
    <source>
        <dbReference type="Proteomes" id="UP000504618"/>
    </source>
</evidence>
<evidence type="ECO:0000313" key="2">
    <source>
        <dbReference type="RefSeq" id="XP_024885960.1"/>
    </source>
</evidence>
<name>A0A6J1QZC5_9HYME</name>
<organism evidence="1 2">
    <name type="scientific">Temnothorax curvispinosus</name>
    <dbReference type="NCBI Taxonomy" id="300111"/>
    <lineage>
        <taxon>Eukaryota</taxon>
        <taxon>Metazoa</taxon>
        <taxon>Ecdysozoa</taxon>
        <taxon>Arthropoda</taxon>
        <taxon>Hexapoda</taxon>
        <taxon>Insecta</taxon>
        <taxon>Pterygota</taxon>
        <taxon>Neoptera</taxon>
        <taxon>Endopterygota</taxon>
        <taxon>Hymenoptera</taxon>
        <taxon>Apocrita</taxon>
        <taxon>Aculeata</taxon>
        <taxon>Formicoidea</taxon>
        <taxon>Formicidae</taxon>
        <taxon>Myrmicinae</taxon>
        <taxon>Temnothorax</taxon>
    </lineage>
</organism>
<dbReference type="RefSeq" id="XP_024885960.1">
    <property type="nucleotide sequence ID" value="XM_025030192.1"/>
</dbReference>
<accession>A0A6J1QZC5</accession>
<gene>
    <name evidence="2" type="primary">LOC112463684</name>
</gene>
<dbReference type="GeneID" id="112463684"/>
<dbReference type="Proteomes" id="UP000504618">
    <property type="component" value="Unplaced"/>
</dbReference>
<keyword evidence="1" id="KW-1185">Reference proteome</keyword>